<sequence>MRVRMTTTTTTKKKKKKCVRNVPQGSPKVHRRPDVRKVLLNRSTRNTHAPLSKSMLLTTGVSAHHRSLSPRPRPRPRRLRTRPRSAPQITKWAPCPYGQTRRQYTRILSRLRMRLLSLICYDPAFPGGLRDLTFVATSTSTKLVSTRVRSPRLRLYPYASLYSVLYARSPSSRSNPTLNCTTTLPMLAQLALACLLMYHPLL</sequence>
<keyword evidence="3" id="KW-1185">Reference proteome</keyword>
<name>A0A9P5ZZV5_PLEER</name>
<feature type="region of interest" description="Disordered" evidence="1">
    <location>
        <begin position="1"/>
        <end position="86"/>
    </location>
</feature>
<gene>
    <name evidence="2" type="ORF">BDN71DRAFT_937685</name>
</gene>
<organism evidence="2 3">
    <name type="scientific">Pleurotus eryngii</name>
    <name type="common">Boletus of the steppes</name>
    <dbReference type="NCBI Taxonomy" id="5323"/>
    <lineage>
        <taxon>Eukaryota</taxon>
        <taxon>Fungi</taxon>
        <taxon>Dikarya</taxon>
        <taxon>Basidiomycota</taxon>
        <taxon>Agaricomycotina</taxon>
        <taxon>Agaricomycetes</taxon>
        <taxon>Agaricomycetidae</taxon>
        <taxon>Agaricales</taxon>
        <taxon>Pleurotineae</taxon>
        <taxon>Pleurotaceae</taxon>
        <taxon>Pleurotus</taxon>
    </lineage>
</organism>
<dbReference type="AlphaFoldDB" id="A0A9P5ZZV5"/>
<evidence type="ECO:0000313" key="3">
    <source>
        <dbReference type="Proteomes" id="UP000807025"/>
    </source>
</evidence>
<evidence type="ECO:0000313" key="2">
    <source>
        <dbReference type="EMBL" id="KAF9494746.1"/>
    </source>
</evidence>
<feature type="compositionally biased region" description="Polar residues" evidence="1">
    <location>
        <begin position="41"/>
        <end position="61"/>
    </location>
</feature>
<dbReference type="Proteomes" id="UP000807025">
    <property type="component" value="Unassembled WGS sequence"/>
</dbReference>
<protein>
    <submittedName>
        <fullName evidence="2">Uncharacterized protein</fullName>
    </submittedName>
</protein>
<feature type="compositionally biased region" description="Low complexity" evidence="1">
    <location>
        <begin position="1"/>
        <end position="10"/>
    </location>
</feature>
<accession>A0A9P5ZZV5</accession>
<proteinExistence type="predicted"/>
<feature type="compositionally biased region" description="Basic residues" evidence="1">
    <location>
        <begin position="63"/>
        <end position="83"/>
    </location>
</feature>
<comment type="caution">
    <text evidence="2">The sequence shown here is derived from an EMBL/GenBank/DDBJ whole genome shotgun (WGS) entry which is preliminary data.</text>
</comment>
<reference evidence="2" key="1">
    <citation type="submission" date="2020-11" db="EMBL/GenBank/DDBJ databases">
        <authorList>
            <consortium name="DOE Joint Genome Institute"/>
            <person name="Ahrendt S."/>
            <person name="Riley R."/>
            <person name="Andreopoulos W."/>
            <person name="Labutti K."/>
            <person name="Pangilinan J."/>
            <person name="Ruiz-Duenas F.J."/>
            <person name="Barrasa J.M."/>
            <person name="Sanchez-Garcia M."/>
            <person name="Camarero S."/>
            <person name="Miyauchi S."/>
            <person name="Serrano A."/>
            <person name="Linde D."/>
            <person name="Babiker R."/>
            <person name="Drula E."/>
            <person name="Ayuso-Fernandez I."/>
            <person name="Pacheco R."/>
            <person name="Padilla G."/>
            <person name="Ferreira P."/>
            <person name="Barriuso J."/>
            <person name="Kellner H."/>
            <person name="Castanera R."/>
            <person name="Alfaro M."/>
            <person name="Ramirez L."/>
            <person name="Pisabarro A.G."/>
            <person name="Kuo A."/>
            <person name="Tritt A."/>
            <person name="Lipzen A."/>
            <person name="He G."/>
            <person name="Yan M."/>
            <person name="Ng V."/>
            <person name="Cullen D."/>
            <person name="Martin F."/>
            <person name="Rosso M.-N."/>
            <person name="Henrissat B."/>
            <person name="Hibbett D."/>
            <person name="Martinez A.T."/>
            <person name="Grigoriev I.V."/>
        </authorList>
    </citation>
    <scope>NUCLEOTIDE SEQUENCE</scope>
    <source>
        <strain evidence="2">ATCC 90797</strain>
    </source>
</reference>
<dbReference type="EMBL" id="MU154569">
    <property type="protein sequence ID" value="KAF9494746.1"/>
    <property type="molecule type" value="Genomic_DNA"/>
</dbReference>
<evidence type="ECO:0000256" key="1">
    <source>
        <dbReference type="SAM" id="MobiDB-lite"/>
    </source>
</evidence>